<dbReference type="Proteomes" id="UP000559256">
    <property type="component" value="Unassembled WGS sequence"/>
</dbReference>
<accession>A0A8H5LIR6</accession>
<feature type="chain" id="PRO_5034567535" evidence="3">
    <location>
        <begin position="20"/>
        <end position="514"/>
    </location>
</feature>
<evidence type="ECO:0000313" key="5">
    <source>
        <dbReference type="Proteomes" id="UP000559256"/>
    </source>
</evidence>
<evidence type="ECO:0000313" key="4">
    <source>
        <dbReference type="EMBL" id="KAF5358629.1"/>
    </source>
</evidence>
<feature type="coiled-coil region" evidence="1">
    <location>
        <begin position="95"/>
        <end position="158"/>
    </location>
</feature>
<proteinExistence type="predicted"/>
<protein>
    <submittedName>
        <fullName evidence="4">Uncharacterized protein</fullName>
    </submittedName>
</protein>
<evidence type="ECO:0000256" key="2">
    <source>
        <dbReference type="SAM" id="MobiDB-lite"/>
    </source>
</evidence>
<sequence length="514" mass="60302">MVGANLELLLYFLIQYLHLFNQSFRINVKCNDNHALPCSFPDLTDCEIGDWDEGETLVQEDEDADEHKQVKRPRSSLTPEDVSGKLRDSYATATASQLHKELLSVRQQNHRLEQALKDKDSNFREMTKKLDELKQAHVRQLNEQRRQHAAELGRMEQSSKVLRDQLSGYILGYDERGQELEETTSQCIDEIERMTMKCGEEIKGLTMQCGEEIERLTMRCNEEEKLTRKYSEEIKRLMTELENEKSRHVETHQEREGFRRLVDSRLEEIKRLTTQLESEKSQHAETGQEREDFRRLADSHLAAMEENERSFRKRTKQLQSQVLELQQELQGAKEQTVSTRNELNVVRAEMGQKEERWATELASSQGAADDMKVWLHATIEQEKICRQKDKRFLETRWTDETARQRIKLMAEDFWPMNYSMKTRPLTMLSIPWPVLDHPYSLDWSSLEYSSAVKKYFEKTQPQGHLKKLLHIFHPDKWVAPLKTVIDDDLRTLIDTGVNDVFKVISDVRDKSGGQ</sequence>
<keyword evidence="3" id="KW-0732">Signal</keyword>
<feature type="coiled-coil region" evidence="1">
    <location>
        <begin position="213"/>
        <end position="342"/>
    </location>
</feature>
<comment type="caution">
    <text evidence="4">The sequence shown here is derived from an EMBL/GenBank/DDBJ whole genome shotgun (WGS) entry which is preliminary data.</text>
</comment>
<feature type="signal peptide" evidence="3">
    <location>
        <begin position="1"/>
        <end position="19"/>
    </location>
</feature>
<dbReference type="EMBL" id="JAACJM010000049">
    <property type="protein sequence ID" value="KAF5358629.1"/>
    <property type="molecule type" value="Genomic_DNA"/>
</dbReference>
<dbReference type="AlphaFoldDB" id="A0A8H5LIR6"/>
<keyword evidence="1" id="KW-0175">Coiled coil</keyword>
<feature type="region of interest" description="Disordered" evidence="2">
    <location>
        <begin position="59"/>
        <end position="83"/>
    </location>
</feature>
<dbReference type="OrthoDB" id="3265210at2759"/>
<reference evidence="4 5" key="1">
    <citation type="journal article" date="2020" name="ISME J.">
        <title>Uncovering the hidden diversity of litter-decomposition mechanisms in mushroom-forming fungi.</title>
        <authorList>
            <person name="Floudas D."/>
            <person name="Bentzer J."/>
            <person name="Ahren D."/>
            <person name="Johansson T."/>
            <person name="Persson P."/>
            <person name="Tunlid A."/>
        </authorList>
    </citation>
    <scope>NUCLEOTIDE SEQUENCE [LARGE SCALE GENOMIC DNA]</scope>
    <source>
        <strain evidence="4 5">CBS 291.85</strain>
    </source>
</reference>
<gene>
    <name evidence="4" type="ORF">D9758_007743</name>
</gene>
<name>A0A8H5LIR6_9AGAR</name>
<evidence type="ECO:0000256" key="1">
    <source>
        <dbReference type="SAM" id="Coils"/>
    </source>
</evidence>
<evidence type="ECO:0000256" key="3">
    <source>
        <dbReference type="SAM" id="SignalP"/>
    </source>
</evidence>
<organism evidence="4 5">
    <name type="scientific">Tetrapyrgos nigripes</name>
    <dbReference type="NCBI Taxonomy" id="182062"/>
    <lineage>
        <taxon>Eukaryota</taxon>
        <taxon>Fungi</taxon>
        <taxon>Dikarya</taxon>
        <taxon>Basidiomycota</taxon>
        <taxon>Agaricomycotina</taxon>
        <taxon>Agaricomycetes</taxon>
        <taxon>Agaricomycetidae</taxon>
        <taxon>Agaricales</taxon>
        <taxon>Marasmiineae</taxon>
        <taxon>Marasmiaceae</taxon>
        <taxon>Tetrapyrgos</taxon>
    </lineage>
</organism>
<keyword evidence="5" id="KW-1185">Reference proteome</keyword>